<dbReference type="Proteomes" id="UP001063350">
    <property type="component" value="Chromosome"/>
</dbReference>
<accession>A0A915XL12</accession>
<evidence type="ECO:0000313" key="2">
    <source>
        <dbReference type="Proteomes" id="UP001063350"/>
    </source>
</evidence>
<dbReference type="PANTHER" id="PTHR37946:SF1">
    <property type="entry name" value="SLL1969 PROTEIN"/>
    <property type="match status" value="1"/>
</dbReference>
<evidence type="ECO:0000313" key="1">
    <source>
        <dbReference type="EMBL" id="BCO10003.1"/>
    </source>
</evidence>
<dbReference type="AlphaFoldDB" id="A0A915XL12"/>
<gene>
    <name evidence="1" type="ORF">GF1_23790</name>
</gene>
<sequence length="265" mass="29281">MLIDYGMSHVRSLHITSFRANSPVPGRAARWLDSSETGGRERVLLLHGLARTSRSMRRLGQRLAEAGYLVSTVGYPSRRKSVAASAVTVRRVIARYRATEKTTLHFVTHSLGSIVLRLAFAEQLPDNLGRVVMLSPPNQGSEIVDRFRDWWLFRAINGPAGAELGTGPDSLPNRLGPVRWPTGVITGNRPAMYDRWLARLIPGENDGKVAVERAPVEGMNDFLVVPASHSFIMNNREVIRQTIFFLKHGRFDHSGPSPPPGDAGT</sequence>
<organism evidence="1 2">
    <name type="scientific">Desulfolithobacter dissulfuricans</name>
    <dbReference type="NCBI Taxonomy" id="2795293"/>
    <lineage>
        <taxon>Bacteria</taxon>
        <taxon>Pseudomonadati</taxon>
        <taxon>Thermodesulfobacteriota</taxon>
        <taxon>Desulfobulbia</taxon>
        <taxon>Desulfobulbales</taxon>
        <taxon>Desulfobulbaceae</taxon>
        <taxon>Desulfolithobacter</taxon>
    </lineage>
</organism>
<protein>
    <submittedName>
        <fullName evidence="1">Acetyltransferase</fullName>
    </submittedName>
</protein>
<proteinExistence type="predicted"/>
<reference evidence="1" key="1">
    <citation type="submission" date="2020-12" db="EMBL/GenBank/DDBJ databases">
        <title>Desulfobium dissulfuricans gen. nov., sp. nov., a novel mesophilic, sulfate-reducing bacterium isolated from a deep-sea hydrothermal vent.</title>
        <authorList>
            <person name="Hashimoto Y."/>
            <person name="Tame A."/>
            <person name="Sawayama S."/>
            <person name="Miyazaki J."/>
            <person name="Takai K."/>
            <person name="Nakagawa S."/>
        </authorList>
    </citation>
    <scope>NUCLEOTIDE SEQUENCE</scope>
    <source>
        <strain evidence="1">GF1</strain>
    </source>
</reference>
<dbReference type="PANTHER" id="PTHR37946">
    <property type="entry name" value="SLL1969 PROTEIN"/>
    <property type="match status" value="1"/>
</dbReference>
<name>A0A915XL12_9BACT</name>
<dbReference type="SUPFAM" id="SSF53474">
    <property type="entry name" value="alpha/beta-Hydrolases"/>
    <property type="match status" value="1"/>
</dbReference>
<dbReference type="InterPro" id="IPR029058">
    <property type="entry name" value="AB_hydrolase_fold"/>
</dbReference>
<dbReference type="KEGG" id="ddu:GF1_23790"/>
<dbReference type="EMBL" id="AP024233">
    <property type="protein sequence ID" value="BCO10003.1"/>
    <property type="molecule type" value="Genomic_DNA"/>
</dbReference>
<dbReference type="Gene3D" id="3.40.50.1820">
    <property type="entry name" value="alpha/beta hydrolase"/>
    <property type="match status" value="1"/>
</dbReference>
<keyword evidence="2" id="KW-1185">Reference proteome</keyword>